<feature type="region of interest" description="Disordered" evidence="6">
    <location>
        <begin position="209"/>
        <end position="228"/>
    </location>
</feature>
<keyword evidence="3" id="KW-0238">DNA-binding</keyword>
<dbReference type="PROSITE" id="PS50982">
    <property type="entry name" value="MBD"/>
    <property type="match status" value="1"/>
</dbReference>
<dbReference type="InterPro" id="IPR016177">
    <property type="entry name" value="DNA-bd_dom_sf"/>
</dbReference>
<dbReference type="EMBL" id="GDJX01021018">
    <property type="protein sequence ID" value="JAT46918.1"/>
    <property type="molecule type" value="Transcribed_RNA"/>
</dbReference>
<dbReference type="InterPro" id="IPR039622">
    <property type="entry name" value="MBD10/11"/>
</dbReference>
<dbReference type="Pfam" id="PF01429">
    <property type="entry name" value="MBD"/>
    <property type="match status" value="1"/>
</dbReference>
<name>A0A1D1XX12_9ARAE</name>
<evidence type="ECO:0000256" key="5">
    <source>
        <dbReference type="ARBA" id="ARBA00023242"/>
    </source>
</evidence>
<evidence type="ECO:0000313" key="9">
    <source>
        <dbReference type="EMBL" id="JAT57130.1"/>
    </source>
</evidence>
<evidence type="ECO:0000256" key="4">
    <source>
        <dbReference type="ARBA" id="ARBA00023163"/>
    </source>
</evidence>
<feature type="compositionally biased region" description="Basic and acidic residues" evidence="6">
    <location>
        <begin position="136"/>
        <end position="170"/>
    </location>
</feature>
<dbReference type="Gene3D" id="3.30.890.10">
    <property type="entry name" value="Methyl-cpg-binding Protein 2, Chain A"/>
    <property type="match status" value="1"/>
</dbReference>
<accession>A0A1D1XX12</accession>
<sequence>MASALEAEGVGAFDGGAAVAEVVSVELPAPPGWKKKFSPKEGGTPKNEIIFVAPTGEQMHNRRQLHQYLKSHPGGPAIAEFDWGTGETPRRSARISEKMKAAPLPEMEPKKKRTRKSPAVKKDTDEGTEIASEEASGEKVHDADPDVTKKDDAQKEEAATEKDQSVKDMETSAVVSGKLSPREDNPEAGVVNVEMQAAPADFHGTKDTHVQGEVEHPNKGITEIVTPKEPLDKVEGKVRDDAEVLEPRVMIEENGLDKVNVGEPNVVADDKEVVLLKQNGLTPQPDEPCPPAELDVRKKTEMIGNYGYNIVDNAAAQGV</sequence>
<dbReference type="EMBL" id="GDJX01010806">
    <property type="protein sequence ID" value="JAT57130.1"/>
    <property type="molecule type" value="Transcribed_RNA"/>
</dbReference>
<keyword evidence="2" id="KW-0805">Transcription regulation</keyword>
<dbReference type="CDD" id="cd00122">
    <property type="entry name" value="MBD"/>
    <property type="match status" value="1"/>
</dbReference>
<feature type="compositionally biased region" description="Basic and acidic residues" evidence="6">
    <location>
        <begin position="209"/>
        <end position="218"/>
    </location>
</feature>
<comment type="subcellular location">
    <subcellularLocation>
        <location evidence="1">Nucleus</location>
    </subcellularLocation>
</comment>
<evidence type="ECO:0000313" key="8">
    <source>
        <dbReference type="EMBL" id="JAT46918.1"/>
    </source>
</evidence>
<organism evidence="8">
    <name type="scientific">Anthurium amnicola</name>
    <dbReference type="NCBI Taxonomy" id="1678845"/>
    <lineage>
        <taxon>Eukaryota</taxon>
        <taxon>Viridiplantae</taxon>
        <taxon>Streptophyta</taxon>
        <taxon>Embryophyta</taxon>
        <taxon>Tracheophyta</taxon>
        <taxon>Spermatophyta</taxon>
        <taxon>Magnoliopsida</taxon>
        <taxon>Liliopsida</taxon>
        <taxon>Araceae</taxon>
        <taxon>Pothoideae</taxon>
        <taxon>Potheae</taxon>
        <taxon>Anthurium</taxon>
    </lineage>
</organism>
<dbReference type="GO" id="GO:0003677">
    <property type="term" value="F:DNA binding"/>
    <property type="evidence" value="ECO:0007669"/>
    <property type="project" value="UniProtKB-KW"/>
</dbReference>
<dbReference type="GO" id="GO:0005634">
    <property type="term" value="C:nucleus"/>
    <property type="evidence" value="ECO:0007669"/>
    <property type="project" value="UniProtKB-SubCell"/>
</dbReference>
<dbReference type="PANTHER" id="PTHR33729:SF6">
    <property type="entry name" value="METHYL-CPG-BINDING DOMAIN-CONTAINING PROTEIN 11"/>
    <property type="match status" value="1"/>
</dbReference>
<protein>
    <submittedName>
        <fullName evidence="8">Methyl-CpG-binding domain-containing protein 11</fullName>
    </submittedName>
</protein>
<evidence type="ECO:0000256" key="2">
    <source>
        <dbReference type="ARBA" id="ARBA00023015"/>
    </source>
</evidence>
<dbReference type="PANTHER" id="PTHR33729">
    <property type="entry name" value="METHYL-CPG BINDING DOMAIN CONTAINING PROTEIN, EXPRESSED"/>
    <property type="match status" value="1"/>
</dbReference>
<feature type="compositionally biased region" description="Basic and acidic residues" evidence="6">
    <location>
        <begin position="88"/>
        <end position="100"/>
    </location>
</feature>
<evidence type="ECO:0000256" key="1">
    <source>
        <dbReference type="ARBA" id="ARBA00004123"/>
    </source>
</evidence>
<dbReference type="AlphaFoldDB" id="A0A1D1XX12"/>
<keyword evidence="5" id="KW-0539">Nucleus</keyword>
<evidence type="ECO:0000256" key="3">
    <source>
        <dbReference type="ARBA" id="ARBA00023125"/>
    </source>
</evidence>
<feature type="domain" description="MBD" evidence="7">
    <location>
        <begin position="19"/>
        <end position="88"/>
    </location>
</feature>
<feature type="compositionally biased region" description="Basic residues" evidence="6">
    <location>
        <begin position="110"/>
        <end position="119"/>
    </location>
</feature>
<dbReference type="InterPro" id="IPR001739">
    <property type="entry name" value="Methyl_CpG_DNA-bd"/>
</dbReference>
<evidence type="ECO:0000259" key="7">
    <source>
        <dbReference type="PROSITE" id="PS50982"/>
    </source>
</evidence>
<gene>
    <name evidence="8" type="primary">MBD11_3</name>
    <name evidence="9" type="synonym">MBD11_4</name>
    <name evidence="8" type="ORF">g.58473</name>
    <name evidence="9" type="ORF">g.58474</name>
</gene>
<keyword evidence="4" id="KW-0804">Transcription</keyword>
<evidence type="ECO:0000256" key="6">
    <source>
        <dbReference type="SAM" id="MobiDB-lite"/>
    </source>
</evidence>
<dbReference type="SUPFAM" id="SSF54171">
    <property type="entry name" value="DNA-binding domain"/>
    <property type="match status" value="1"/>
</dbReference>
<proteinExistence type="predicted"/>
<feature type="region of interest" description="Disordered" evidence="6">
    <location>
        <begin position="79"/>
        <end position="186"/>
    </location>
</feature>
<reference evidence="8" key="1">
    <citation type="submission" date="2015-07" db="EMBL/GenBank/DDBJ databases">
        <title>Transcriptome Assembly of Anthurium amnicola.</title>
        <authorList>
            <person name="Suzuki J."/>
        </authorList>
    </citation>
    <scope>NUCLEOTIDE SEQUENCE</scope>
</reference>